<dbReference type="Proteomes" id="UP000005101">
    <property type="component" value="Unassembled WGS sequence"/>
</dbReference>
<name>A0ABN0BMU7_BACFG</name>
<proteinExistence type="predicted"/>
<gene>
    <name evidence="1" type="ORF">BFAG_02969</name>
</gene>
<protein>
    <submittedName>
        <fullName evidence="1">Uncharacterized protein</fullName>
    </submittedName>
</protein>
<reference evidence="1 2" key="1">
    <citation type="submission" date="2008-12" db="EMBL/GenBank/DDBJ databases">
        <title>Annotation of Bacteroides fragilis strain 3_1_12.</title>
        <authorList>
            <consortium name="The Broad Institute Genome Sequencing Platform"/>
            <person name="Ward D."/>
            <person name="Young S.K."/>
            <person name="Kodira C.D."/>
            <person name="Zeng Q."/>
            <person name="Koehrsen M."/>
            <person name="Alvarado L."/>
            <person name="Berlin A."/>
            <person name="Borenstein D."/>
            <person name="Chen Z."/>
            <person name="Engels R."/>
            <person name="Freedman E."/>
            <person name="Gellesch M."/>
            <person name="Goldberg J."/>
            <person name="Griggs A."/>
            <person name="Gujja S."/>
            <person name="Heiman D."/>
            <person name="Hepburn T."/>
            <person name="Howarth C."/>
            <person name="Jen D."/>
            <person name="Larson L."/>
            <person name="Lewis B."/>
            <person name="Mehta T."/>
            <person name="Park D."/>
            <person name="Pearson M."/>
            <person name="Roberts A."/>
            <person name="Saif S."/>
            <person name="Shea T."/>
            <person name="Shenoy N."/>
            <person name="Sisk P."/>
            <person name="Stolte C."/>
            <person name="Sykes S."/>
            <person name="Walk T."/>
            <person name="White J."/>
            <person name="Yandava C."/>
            <person name="Allen-Vercoe E."/>
            <person name="Strauss J."/>
            <person name="Ambrose C."/>
            <person name="Lander E."/>
            <person name="Nusbaum C."/>
            <person name="Galagan J."/>
            <person name="Birren B."/>
        </authorList>
    </citation>
    <scope>NUCLEOTIDE SEQUENCE [LARGE SCALE GENOMIC DNA]</scope>
    <source>
        <strain evidence="1 2">3_1_12</strain>
    </source>
</reference>
<accession>A0ABN0BMU7</accession>
<sequence length="116" mass="13191">MPVIYLSGVSPHHFSGLPSDMERATLITPVYMTLQLLRRTARYVTIRLVGSYSTFSPLPLPGGRGGSFLLRYSTLTDSFLLGSRMLCVARTFLLYRNTRDRPANCFGQQKYKNYFV</sequence>
<dbReference type="EMBL" id="EQ973215">
    <property type="protein sequence ID" value="EFR54271.1"/>
    <property type="molecule type" value="Genomic_DNA"/>
</dbReference>
<evidence type="ECO:0000313" key="2">
    <source>
        <dbReference type="Proteomes" id="UP000005101"/>
    </source>
</evidence>
<evidence type="ECO:0000313" key="1">
    <source>
        <dbReference type="EMBL" id="EFR54271.1"/>
    </source>
</evidence>
<keyword evidence="2" id="KW-1185">Reference proteome</keyword>
<organism evidence="1 2">
    <name type="scientific">Bacteroides fragilis 3_1_12</name>
    <dbReference type="NCBI Taxonomy" id="457424"/>
    <lineage>
        <taxon>Bacteria</taxon>
        <taxon>Pseudomonadati</taxon>
        <taxon>Bacteroidota</taxon>
        <taxon>Bacteroidia</taxon>
        <taxon>Bacteroidales</taxon>
        <taxon>Bacteroidaceae</taxon>
        <taxon>Bacteroides</taxon>
    </lineage>
</organism>